<evidence type="ECO:0000259" key="1">
    <source>
        <dbReference type="Pfam" id="PF12728"/>
    </source>
</evidence>
<dbReference type="InterPro" id="IPR010093">
    <property type="entry name" value="SinI_DNA-bd"/>
</dbReference>
<comment type="caution">
    <text evidence="2">The sequence shown here is derived from an EMBL/GenBank/DDBJ whole genome shotgun (WGS) entry which is preliminary data.</text>
</comment>
<proteinExistence type="predicted"/>
<accession>A0A934QM38</accession>
<protein>
    <submittedName>
        <fullName evidence="2">Helix-turn-helix domain-containing protein</fullName>
    </submittedName>
</protein>
<dbReference type="NCBIfam" id="NF033787">
    <property type="entry name" value="HTH_BldC"/>
    <property type="match status" value="1"/>
</dbReference>
<dbReference type="NCBIfam" id="TIGR01764">
    <property type="entry name" value="excise"/>
    <property type="match status" value="1"/>
</dbReference>
<dbReference type="InterPro" id="IPR048048">
    <property type="entry name" value="BldC-like"/>
</dbReference>
<feature type="domain" description="Helix-turn-helix" evidence="1">
    <location>
        <begin position="9"/>
        <end position="58"/>
    </location>
</feature>
<dbReference type="EMBL" id="JAENJH010000002">
    <property type="protein sequence ID" value="MBK1784177.1"/>
    <property type="molecule type" value="Genomic_DNA"/>
</dbReference>
<reference evidence="2" key="1">
    <citation type="submission" date="2020-12" db="EMBL/GenBank/DDBJ databases">
        <title>Prauserella sp. ASG 168, a novel actinomycete isolated from cave rock.</title>
        <authorList>
            <person name="Suriyachadkun C."/>
        </authorList>
    </citation>
    <scope>NUCLEOTIDE SEQUENCE</scope>
    <source>
        <strain evidence="2">ASG 168</strain>
    </source>
</reference>
<sequence length="69" mass="7545">MTATTGGRLLTPGEVASLFRVDPKTVTRWATAGRIGSIRTPGGHRRFRESEVNELLAELTTDANEPKHI</sequence>
<name>A0A934QM38_9PSEU</name>
<dbReference type="Gene3D" id="1.10.1660.10">
    <property type="match status" value="1"/>
</dbReference>
<dbReference type="Proteomes" id="UP000635245">
    <property type="component" value="Unassembled WGS sequence"/>
</dbReference>
<evidence type="ECO:0000313" key="2">
    <source>
        <dbReference type="EMBL" id="MBK1784177.1"/>
    </source>
</evidence>
<dbReference type="GO" id="GO:0003677">
    <property type="term" value="F:DNA binding"/>
    <property type="evidence" value="ECO:0007669"/>
    <property type="project" value="InterPro"/>
</dbReference>
<organism evidence="2 3">
    <name type="scientific">Prauserella cavernicola</name>
    <dbReference type="NCBI Taxonomy" id="2800127"/>
    <lineage>
        <taxon>Bacteria</taxon>
        <taxon>Bacillati</taxon>
        <taxon>Actinomycetota</taxon>
        <taxon>Actinomycetes</taxon>
        <taxon>Pseudonocardiales</taxon>
        <taxon>Pseudonocardiaceae</taxon>
        <taxon>Prauserella</taxon>
    </lineage>
</organism>
<dbReference type="CDD" id="cd04762">
    <property type="entry name" value="HTH_MerR-trunc"/>
    <property type="match status" value="1"/>
</dbReference>
<keyword evidence="3" id="KW-1185">Reference proteome</keyword>
<dbReference type="SUPFAM" id="SSF46955">
    <property type="entry name" value="Putative DNA-binding domain"/>
    <property type="match status" value="1"/>
</dbReference>
<gene>
    <name evidence="2" type="ORF">JHE00_07530</name>
</gene>
<dbReference type="RefSeq" id="WP_200316205.1">
    <property type="nucleotide sequence ID" value="NZ_JAENJH010000002.1"/>
</dbReference>
<dbReference type="InterPro" id="IPR009061">
    <property type="entry name" value="DNA-bd_dom_put_sf"/>
</dbReference>
<dbReference type="InterPro" id="IPR041657">
    <property type="entry name" value="HTH_17"/>
</dbReference>
<evidence type="ECO:0000313" key="3">
    <source>
        <dbReference type="Proteomes" id="UP000635245"/>
    </source>
</evidence>
<dbReference type="Pfam" id="PF12728">
    <property type="entry name" value="HTH_17"/>
    <property type="match status" value="1"/>
</dbReference>
<dbReference type="AlphaFoldDB" id="A0A934QM38"/>